<keyword evidence="3" id="KW-0547">Nucleotide-binding</keyword>
<gene>
    <name evidence="4" type="ORF">DW729_05515</name>
    <name evidence="3" type="ORF">DXD90_05000</name>
    <name evidence="2" type="ORF">ERS852554_00932</name>
</gene>
<dbReference type="Gene3D" id="3.40.50.300">
    <property type="entry name" value="P-loop containing nucleotide triphosphate hydrolases"/>
    <property type="match status" value="2"/>
</dbReference>
<reference evidence="6 7" key="2">
    <citation type="submission" date="2018-08" db="EMBL/GenBank/DDBJ databases">
        <title>A genome reference for cultivated species of the human gut microbiota.</title>
        <authorList>
            <person name="Zou Y."/>
            <person name="Xue W."/>
            <person name="Luo G."/>
        </authorList>
    </citation>
    <scope>NUCLEOTIDE SEQUENCE [LARGE SCALE GENOMIC DNA]</scope>
    <source>
        <strain evidence="4 7">AM27-46</strain>
        <strain evidence="3 6">TM10-17</strain>
    </source>
</reference>
<dbReference type="GO" id="GO:0005524">
    <property type="term" value="F:ATP binding"/>
    <property type="evidence" value="ECO:0007669"/>
    <property type="project" value="UniProtKB-KW"/>
</dbReference>
<dbReference type="SUPFAM" id="SSF52540">
    <property type="entry name" value="P-loop containing nucleoside triphosphate hydrolases"/>
    <property type="match status" value="1"/>
</dbReference>
<accession>A0A174NUI9</accession>
<evidence type="ECO:0000313" key="2">
    <source>
        <dbReference type="EMBL" id="CUP49529.1"/>
    </source>
</evidence>
<sequence length="261" mass="30251">MKDSHKTYIKSFSLQGLWGYKEVEWTTINSDVNVLVGINGSGKTTLMDIMYAYYTNDAKELKKYQYQDIQSTPLSTEVYPLVYLRTFDTPLANKRKSGSPLMEELNNVVFQNKEGISFFNYRMKMLDFRDKANEIQQNIDELFGIINELFQDTGKTISISKGNNSTLIFHQNENTLHLEQLSSGEKQLLLILLKVFLQEKKPAIIFMDEPEISLHIRWQREIIDRIRQINPSCQIIIATHSPSMFGAGWGDKVVYMEDIIK</sequence>
<dbReference type="AlphaFoldDB" id="A0A174NUI9"/>
<proteinExistence type="predicted"/>
<protein>
    <submittedName>
        <fullName evidence="2">AAA ATPase</fullName>
    </submittedName>
    <submittedName>
        <fullName evidence="3">ATP-binding cassette domain-containing protein</fullName>
    </submittedName>
</protein>
<evidence type="ECO:0000313" key="6">
    <source>
        <dbReference type="Proteomes" id="UP000263754"/>
    </source>
</evidence>
<dbReference type="EMBL" id="QSKL01000003">
    <property type="protein sequence ID" value="RHE60961.1"/>
    <property type="molecule type" value="Genomic_DNA"/>
</dbReference>
<evidence type="ECO:0000259" key="1">
    <source>
        <dbReference type="Pfam" id="PF13304"/>
    </source>
</evidence>
<name>A0A174NUI9_BACUN</name>
<evidence type="ECO:0000313" key="3">
    <source>
        <dbReference type="EMBL" id="RGI78081.1"/>
    </source>
</evidence>
<evidence type="ECO:0000313" key="7">
    <source>
        <dbReference type="Proteomes" id="UP000284640"/>
    </source>
</evidence>
<evidence type="ECO:0000313" key="5">
    <source>
        <dbReference type="Proteomes" id="UP000095788"/>
    </source>
</evidence>
<evidence type="ECO:0000313" key="4">
    <source>
        <dbReference type="EMBL" id="RHE60961.1"/>
    </source>
</evidence>
<dbReference type="GO" id="GO:0016887">
    <property type="term" value="F:ATP hydrolysis activity"/>
    <property type="evidence" value="ECO:0007669"/>
    <property type="project" value="InterPro"/>
</dbReference>
<dbReference type="Proteomes" id="UP000284640">
    <property type="component" value="Unassembled WGS sequence"/>
</dbReference>
<dbReference type="PANTHER" id="PTHR43581:SF2">
    <property type="entry name" value="EXCINUCLEASE ATPASE SUBUNIT"/>
    <property type="match status" value="1"/>
</dbReference>
<dbReference type="EMBL" id="QSOF01000005">
    <property type="protein sequence ID" value="RGI78081.1"/>
    <property type="molecule type" value="Genomic_DNA"/>
</dbReference>
<organism evidence="2 5">
    <name type="scientific">Bacteroides uniformis</name>
    <dbReference type="NCBI Taxonomy" id="820"/>
    <lineage>
        <taxon>Bacteria</taxon>
        <taxon>Pseudomonadati</taxon>
        <taxon>Bacteroidota</taxon>
        <taxon>Bacteroidia</taxon>
        <taxon>Bacteroidales</taxon>
        <taxon>Bacteroidaceae</taxon>
        <taxon>Bacteroides</taxon>
    </lineage>
</organism>
<keyword evidence="3" id="KW-0067">ATP-binding</keyword>
<dbReference type="EMBL" id="CZBF01000001">
    <property type="protein sequence ID" value="CUP49529.1"/>
    <property type="molecule type" value="Genomic_DNA"/>
</dbReference>
<reference evidence="2 5" key="1">
    <citation type="submission" date="2015-09" db="EMBL/GenBank/DDBJ databases">
        <authorList>
            <consortium name="Pathogen Informatics"/>
        </authorList>
    </citation>
    <scope>NUCLEOTIDE SEQUENCE [LARGE SCALE GENOMIC DNA]</scope>
    <source>
        <strain evidence="2 5">2789STDY5834942</strain>
    </source>
</reference>
<dbReference type="Pfam" id="PF13304">
    <property type="entry name" value="AAA_21"/>
    <property type="match status" value="1"/>
</dbReference>
<dbReference type="InterPro" id="IPR003959">
    <property type="entry name" value="ATPase_AAA_core"/>
</dbReference>
<dbReference type="InterPro" id="IPR027417">
    <property type="entry name" value="P-loop_NTPase"/>
</dbReference>
<feature type="domain" description="ATPase AAA-type core" evidence="1">
    <location>
        <begin position="130"/>
        <end position="243"/>
    </location>
</feature>
<dbReference type="InterPro" id="IPR051396">
    <property type="entry name" value="Bact_Antivir_Def_Nuclease"/>
</dbReference>
<dbReference type="Proteomes" id="UP000263754">
    <property type="component" value="Unassembled WGS sequence"/>
</dbReference>
<dbReference type="PANTHER" id="PTHR43581">
    <property type="entry name" value="ATP/GTP PHOSPHATASE"/>
    <property type="match status" value="1"/>
</dbReference>
<dbReference type="RefSeq" id="WP_064774928.1">
    <property type="nucleotide sequence ID" value="NZ_CAKOCG010000025.1"/>
</dbReference>
<dbReference type="Proteomes" id="UP000095788">
    <property type="component" value="Unassembled WGS sequence"/>
</dbReference>